<accession>X1NJ69</accession>
<dbReference type="InterPro" id="IPR005763">
    <property type="entry name" value="Fucose_isomerase"/>
</dbReference>
<reference evidence="3" key="1">
    <citation type="journal article" date="2014" name="Front. Microbiol.">
        <title>High frequency of phylogenetically diverse reductive dehalogenase-homologous genes in deep subseafloor sedimentary metagenomes.</title>
        <authorList>
            <person name="Kawai M."/>
            <person name="Futagami T."/>
            <person name="Toyoda A."/>
            <person name="Takaki Y."/>
            <person name="Nishi S."/>
            <person name="Hori S."/>
            <person name="Arai W."/>
            <person name="Tsubouchi T."/>
            <person name="Morono Y."/>
            <person name="Uchiyama I."/>
            <person name="Ito T."/>
            <person name="Fujiyama A."/>
            <person name="Inagaki F."/>
            <person name="Takami H."/>
        </authorList>
    </citation>
    <scope>NUCLEOTIDE SEQUENCE</scope>
    <source>
        <strain evidence="3">Expedition CK06-06</strain>
    </source>
</reference>
<evidence type="ECO:0000256" key="1">
    <source>
        <dbReference type="ARBA" id="ARBA00023235"/>
    </source>
</evidence>
<organism evidence="3">
    <name type="scientific">marine sediment metagenome</name>
    <dbReference type="NCBI Taxonomy" id="412755"/>
    <lineage>
        <taxon>unclassified sequences</taxon>
        <taxon>metagenomes</taxon>
        <taxon>ecological metagenomes</taxon>
    </lineage>
</organism>
<dbReference type="GO" id="GO:0008736">
    <property type="term" value="F:L-fucose isomerase activity"/>
    <property type="evidence" value="ECO:0007669"/>
    <property type="project" value="InterPro"/>
</dbReference>
<dbReference type="GO" id="GO:0005737">
    <property type="term" value="C:cytoplasm"/>
    <property type="evidence" value="ECO:0007669"/>
    <property type="project" value="InterPro"/>
</dbReference>
<evidence type="ECO:0008006" key="4">
    <source>
        <dbReference type="Google" id="ProtNLM"/>
    </source>
</evidence>
<dbReference type="PANTHER" id="PTHR37840">
    <property type="entry name" value="L-FUCOSE ISOMERASE"/>
    <property type="match status" value="1"/>
</dbReference>
<proteinExistence type="predicted"/>
<keyword evidence="1" id="KW-0413">Isomerase</keyword>
<feature type="non-terminal residue" evidence="3">
    <location>
        <position position="216"/>
    </location>
</feature>
<evidence type="ECO:0000256" key="2">
    <source>
        <dbReference type="ARBA" id="ARBA00023277"/>
    </source>
</evidence>
<dbReference type="GO" id="GO:0008790">
    <property type="term" value="F:arabinose isomerase activity"/>
    <property type="evidence" value="ECO:0007669"/>
    <property type="project" value="TreeGrafter"/>
</dbReference>
<dbReference type="GO" id="GO:0019571">
    <property type="term" value="P:D-arabinose catabolic process"/>
    <property type="evidence" value="ECO:0007669"/>
    <property type="project" value="TreeGrafter"/>
</dbReference>
<dbReference type="PANTHER" id="PTHR37840:SF1">
    <property type="entry name" value="L-FUCOSE ISOMERASE"/>
    <property type="match status" value="1"/>
</dbReference>
<dbReference type="GO" id="GO:0030145">
    <property type="term" value="F:manganese ion binding"/>
    <property type="evidence" value="ECO:0007669"/>
    <property type="project" value="InterPro"/>
</dbReference>
<dbReference type="AlphaFoldDB" id="X1NJ69"/>
<protein>
    <recommendedName>
        <fullName evidence="4">Fucose isomerase</fullName>
    </recommendedName>
</protein>
<name>X1NJ69_9ZZZZ</name>
<gene>
    <name evidence="3" type="ORF">S06H3_50545</name>
</gene>
<keyword evidence="2" id="KW-0119">Carbohydrate metabolism</keyword>
<dbReference type="EMBL" id="BARV01032012">
    <property type="protein sequence ID" value="GAI44057.1"/>
    <property type="molecule type" value="Genomic_DNA"/>
</dbReference>
<sequence>MEKDVNKVYLISNGDFRDSAGEVSWPKQEETLKAVKTAFRKLGCKTRILPPYDAKRKHGFLTKQCTGAEIFSKRDAEAPVIIVLSCWAYAHHVSGSLQTHRGPILLLANFDGTYPGLVALLNHAATLERLCVKHSRLWTETFADDPHFMKRLKSWCKTGEIKYETSHLVSAEKLNLSPKAIDFGKNLVKDIILKKRIMGQLDPGCMGMLNAVINPC</sequence>
<evidence type="ECO:0000313" key="3">
    <source>
        <dbReference type="EMBL" id="GAI44057.1"/>
    </source>
</evidence>
<comment type="caution">
    <text evidence="3">The sequence shown here is derived from an EMBL/GenBank/DDBJ whole genome shotgun (WGS) entry which is preliminary data.</text>
</comment>
<dbReference type="SUPFAM" id="SSF53743">
    <property type="entry name" value="FucI/AraA N-terminal and middle domains"/>
    <property type="match status" value="1"/>
</dbReference>
<dbReference type="InterPro" id="IPR009015">
    <property type="entry name" value="Fucose_isomerase_N/cen_sf"/>
</dbReference>
<dbReference type="GO" id="GO:0042355">
    <property type="term" value="P:L-fucose catabolic process"/>
    <property type="evidence" value="ECO:0007669"/>
    <property type="project" value="TreeGrafter"/>
</dbReference>